<organism evidence="1 2">
    <name type="scientific">Pristionchus pacificus</name>
    <name type="common">Parasitic nematode worm</name>
    <dbReference type="NCBI Taxonomy" id="54126"/>
    <lineage>
        <taxon>Eukaryota</taxon>
        <taxon>Metazoa</taxon>
        <taxon>Ecdysozoa</taxon>
        <taxon>Nematoda</taxon>
        <taxon>Chromadorea</taxon>
        <taxon>Rhabditida</taxon>
        <taxon>Rhabditina</taxon>
        <taxon>Diplogasteromorpha</taxon>
        <taxon>Diplogasteroidea</taxon>
        <taxon>Neodiplogasteridae</taxon>
        <taxon>Pristionchus</taxon>
    </lineage>
</organism>
<gene>
    <name evidence="1" type="primary">WBGene00275892</name>
</gene>
<proteinExistence type="predicted"/>
<dbReference type="EnsemblMetazoa" id="PPA37523.1">
    <property type="protein sequence ID" value="PPA37523.1"/>
    <property type="gene ID" value="WBGene00275892"/>
</dbReference>
<name>A0A2A6BAY2_PRIPA</name>
<evidence type="ECO:0000313" key="1">
    <source>
        <dbReference type="EnsemblMetazoa" id="PPA37523.1"/>
    </source>
</evidence>
<accession>A0A2A6BAY2</accession>
<protein>
    <submittedName>
        <fullName evidence="1">Uncharacterized protein</fullName>
    </submittedName>
</protein>
<keyword evidence="2" id="KW-1185">Reference proteome</keyword>
<sequence length="88" mass="10067">MASFQEVPLHSSHLSLRNSVAPQLNCPYDEMTTIQWKKNNDIFENSVRFWTQHYANGTGEKNAELVRKIVSLMEIGVCEVRDLLADSN</sequence>
<reference evidence="1" key="2">
    <citation type="submission" date="2022-06" db="UniProtKB">
        <authorList>
            <consortium name="EnsemblMetazoa"/>
        </authorList>
    </citation>
    <scope>IDENTIFICATION</scope>
    <source>
        <strain evidence="1">PS312</strain>
    </source>
</reference>
<evidence type="ECO:0000313" key="2">
    <source>
        <dbReference type="Proteomes" id="UP000005239"/>
    </source>
</evidence>
<accession>A0A8R1YQ42</accession>
<dbReference type="AlphaFoldDB" id="A0A2A6BAY2"/>
<dbReference type="Proteomes" id="UP000005239">
    <property type="component" value="Unassembled WGS sequence"/>
</dbReference>
<reference evidence="2" key="1">
    <citation type="journal article" date="2008" name="Nat. Genet.">
        <title>The Pristionchus pacificus genome provides a unique perspective on nematode lifestyle and parasitism.</title>
        <authorList>
            <person name="Dieterich C."/>
            <person name="Clifton S.W."/>
            <person name="Schuster L.N."/>
            <person name="Chinwalla A."/>
            <person name="Delehaunty K."/>
            <person name="Dinkelacker I."/>
            <person name="Fulton L."/>
            <person name="Fulton R."/>
            <person name="Godfrey J."/>
            <person name="Minx P."/>
            <person name="Mitreva M."/>
            <person name="Roeseler W."/>
            <person name="Tian H."/>
            <person name="Witte H."/>
            <person name="Yang S.P."/>
            <person name="Wilson R.K."/>
            <person name="Sommer R.J."/>
        </authorList>
    </citation>
    <scope>NUCLEOTIDE SEQUENCE [LARGE SCALE GENOMIC DNA]</scope>
    <source>
        <strain evidence="2">PS312</strain>
    </source>
</reference>